<dbReference type="GO" id="GO:0017000">
    <property type="term" value="P:antibiotic biosynthetic process"/>
    <property type="evidence" value="ECO:0007669"/>
    <property type="project" value="UniProtKB-ARBA"/>
</dbReference>
<dbReference type="GO" id="GO:0072330">
    <property type="term" value="P:monocarboxylic acid biosynthetic process"/>
    <property type="evidence" value="ECO:0007669"/>
    <property type="project" value="UniProtKB-ARBA"/>
</dbReference>
<proteinExistence type="predicted"/>
<gene>
    <name evidence="2" type="ORF">PROQFM164_S02g001988</name>
</gene>
<dbReference type="PANTHER" id="PTHR23024">
    <property type="entry name" value="ARYLACETAMIDE DEACETYLASE"/>
    <property type="match status" value="1"/>
</dbReference>
<dbReference type="OrthoDB" id="408631at2759"/>
<protein>
    <submittedName>
        <fullName evidence="2">Alpha/beta hydrolase fold-3</fullName>
    </submittedName>
</protein>
<dbReference type="InterPro" id="IPR050466">
    <property type="entry name" value="Carboxylest/Gibb_receptor"/>
</dbReference>
<dbReference type="SUPFAM" id="SSF53474">
    <property type="entry name" value="alpha/beta-Hydrolases"/>
    <property type="match status" value="1"/>
</dbReference>
<dbReference type="OMA" id="PNLGMDH"/>
<dbReference type="GO" id="GO:0016787">
    <property type="term" value="F:hydrolase activity"/>
    <property type="evidence" value="ECO:0007669"/>
    <property type="project" value="UniProtKB-KW"/>
</dbReference>
<keyword evidence="3" id="KW-1185">Reference proteome</keyword>
<evidence type="ECO:0000313" key="2">
    <source>
        <dbReference type="EMBL" id="CDM31837.1"/>
    </source>
</evidence>
<sequence length="293" mass="32885">MDILMYYYNKCFVFLVRTMVRLTMKVSASPDEVRHIKSRDAGRTIKIHLYQSSDSGPSPVLLNFHEGGFLVPLHGGDDGFCRRISQETKYTVLDVSYRLAPEHPFPAALNDVEDAVKYVLTRPDEFDLTRVSMSGFSAGANLALATASNLFPPETFRSLLAFYPVTDIGSDPGAKIAPARADFVIPLALMRLFDRCYVPPSFDKRDPRISPTYAPADRFPRRVLMITADGDTLAPEGEELAERIKTLPGRHVVSERMRGCSHGWDKDKKTRAGTPQYQAKERAYQLACDMLNE</sequence>
<organism evidence="2 3">
    <name type="scientific">Penicillium roqueforti (strain FM164)</name>
    <dbReference type="NCBI Taxonomy" id="1365484"/>
    <lineage>
        <taxon>Eukaryota</taxon>
        <taxon>Fungi</taxon>
        <taxon>Dikarya</taxon>
        <taxon>Ascomycota</taxon>
        <taxon>Pezizomycotina</taxon>
        <taxon>Eurotiomycetes</taxon>
        <taxon>Eurotiomycetidae</taxon>
        <taxon>Eurotiales</taxon>
        <taxon>Aspergillaceae</taxon>
        <taxon>Penicillium</taxon>
    </lineage>
</organism>
<evidence type="ECO:0000313" key="3">
    <source>
        <dbReference type="Proteomes" id="UP000030686"/>
    </source>
</evidence>
<name>W6QQL9_PENRF</name>
<feature type="domain" description="Alpha/beta hydrolase fold-3" evidence="1">
    <location>
        <begin position="61"/>
        <end position="264"/>
    </location>
</feature>
<keyword evidence="2" id="KW-0378">Hydrolase</keyword>
<dbReference type="PANTHER" id="PTHR23024:SF242">
    <property type="entry name" value="ALPHA_BETA HYDROLASE FOLD-3 DOMAIN-CONTAINING PROTEIN-RELATED"/>
    <property type="match status" value="1"/>
</dbReference>
<reference evidence="2" key="1">
    <citation type="journal article" date="2014" name="Nat. Commun.">
        <title>Multiple recent horizontal transfers of a large genomic region in cheese making fungi.</title>
        <authorList>
            <person name="Cheeseman K."/>
            <person name="Ropars J."/>
            <person name="Renault P."/>
            <person name="Dupont J."/>
            <person name="Gouzy J."/>
            <person name="Branca A."/>
            <person name="Abraham A.L."/>
            <person name="Ceppi M."/>
            <person name="Conseiller E."/>
            <person name="Debuchy R."/>
            <person name="Malagnac F."/>
            <person name="Goarin A."/>
            <person name="Silar P."/>
            <person name="Lacoste S."/>
            <person name="Sallet E."/>
            <person name="Bensimon A."/>
            <person name="Giraud T."/>
            <person name="Brygoo Y."/>
        </authorList>
    </citation>
    <scope>NUCLEOTIDE SEQUENCE [LARGE SCALE GENOMIC DNA]</scope>
    <source>
        <strain evidence="2">FM164</strain>
    </source>
</reference>
<dbReference type="Pfam" id="PF07859">
    <property type="entry name" value="Abhydrolase_3"/>
    <property type="match status" value="1"/>
</dbReference>
<dbReference type="AlphaFoldDB" id="W6QQL9"/>
<dbReference type="EMBL" id="HG792016">
    <property type="protein sequence ID" value="CDM31837.1"/>
    <property type="molecule type" value="Genomic_DNA"/>
</dbReference>
<dbReference type="InterPro" id="IPR013094">
    <property type="entry name" value="AB_hydrolase_3"/>
</dbReference>
<dbReference type="Proteomes" id="UP000030686">
    <property type="component" value="Unassembled WGS sequence"/>
</dbReference>
<dbReference type="STRING" id="1365484.W6QQL9"/>
<accession>W6QQL9</accession>
<evidence type="ECO:0000259" key="1">
    <source>
        <dbReference type="Pfam" id="PF07859"/>
    </source>
</evidence>
<dbReference type="Gene3D" id="3.40.50.1820">
    <property type="entry name" value="alpha/beta hydrolase"/>
    <property type="match status" value="1"/>
</dbReference>
<dbReference type="InterPro" id="IPR029058">
    <property type="entry name" value="AB_hydrolase_fold"/>
</dbReference>